<feature type="domain" description="UVR" evidence="5">
    <location>
        <begin position="2"/>
        <end position="37"/>
    </location>
</feature>
<comment type="caution">
    <text evidence="6">The sequence shown here is derived from an EMBL/GenBank/DDBJ whole genome shotgun (WGS) entry which is preliminary data.</text>
</comment>
<evidence type="ECO:0000256" key="4">
    <source>
        <dbReference type="SAM" id="MobiDB-lite"/>
    </source>
</evidence>
<dbReference type="InterPro" id="IPR001943">
    <property type="entry name" value="UVR_dom"/>
</dbReference>
<dbReference type="RefSeq" id="WP_254297389.1">
    <property type="nucleotide sequence ID" value="NZ_JAMLDX010000036.1"/>
</dbReference>
<feature type="region of interest" description="Disordered" evidence="4">
    <location>
        <begin position="38"/>
        <end position="95"/>
    </location>
</feature>
<evidence type="ECO:0000259" key="5">
    <source>
        <dbReference type="PROSITE" id="PS50151"/>
    </source>
</evidence>
<keyword evidence="7" id="KW-1185">Reference proteome</keyword>
<dbReference type="Proteomes" id="UP001139451">
    <property type="component" value="Unassembled WGS sequence"/>
</dbReference>
<feature type="compositionally biased region" description="Basic residues" evidence="4">
    <location>
        <begin position="86"/>
        <end position="95"/>
    </location>
</feature>
<organism evidence="6 7">
    <name type="scientific">Sphingomonas tagetis</name>
    <dbReference type="NCBI Taxonomy" id="2949092"/>
    <lineage>
        <taxon>Bacteria</taxon>
        <taxon>Pseudomonadati</taxon>
        <taxon>Pseudomonadota</taxon>
        <taxon>Alphaproteobacteria</taxon>
        <taxon>Sphingomonadales</taxon>
        <taxon>Sphingomonadaceae</taxon>
        <taxon>Sphingomonas</taxon>
    </lineage>
</organism>
<feature type="compositionally biased region" description="Pro residues" evidence="4">
    <location>
        <begin position="69"/>
        <end position="80"/>
    </location>
</feature>
<dbReference type="SUPFAM" id="SSF46600">
    <property type="entry name" value="C-terminal UvrC-binding domain of UvrB"/>
    <property type="match status" value="1"/>
</dbReference>
<keyword evidence="2" id="KW-0267">Excision nuclease</keyword>
<accession>A0A9X2HWB1</accession>
<dbReference type="GO" id="GO:0004518">
    <property type="term" value="F:nuclease activity"/>
    <property type="evidence" value="ECO:0007669"/>
    <property type="project" value="UniProtKB-KW"/>
</dbReference>
<evidence type="ECO:0000256" key="2">
    <source>
        <dbReference type="ARBA" id="ARBA00022881"/>
    </source>
</evidence>
<evidence type="ECO:0000313" key="7">
    <source>
        <dbReference type="Proteomes" id="UP001139451"/>
    </source>
</evidence>
<keyword evidence="3" id="KW-0742">SOS response</keyword>
<dbReference type="GO" id="GO:0006281">
    <property type="term" value="P:DNA repair"/>
    <property type="evidence" value="ECO:0007669"/>
    <property type="project" value="UniProtKB-KW"/>
</dbReference>
<dbReference type="Pfam" id="PF02151">
    <property type="entry name" value="UVR"/>
    <property type="match status" value="1"/>
</dbReference>
<keyword evidence="1" id="KW-0228">DNA excision</keyword>
<name>A0A9X2HWB1_9SPHN</name>
<dbReference type="EMBL" id="JAMLDX010000036">
    <property type="protein sequence ID" value="MCP3733200.1"/>
    <property type="molecule type" value="Genomic_DNA"/>
</dbReference>
<evidence type="ECO:0000256" key="1">
    <source>
        <dbReference type="ARBA" id="ARBA00022769"/>
    </source>
</evidence>
<sequence length="95" mass="10413">MSDTLETLHKKMEAAALALDFEEARRLRDMISLMRGGATATEAKEADVPGLTRQQPGAMGLGTSQQRMTPPPGWRPPAKPDPMTKGGKRRRSRDP</sequence>
<reference evidence="6" key="1">
    <citation type="submission" date="2022-05" db="EMBL/GenBank/DDBJ databases">
        <title>Sphingomonas sp. strain MG17 Genome sequencing and assembly.</title>
        <authorList>
            <person name="Kim I."/>
        </authorList>
    </citation>
    <scope>NUCLEOTIDE SEQUENCE</scope>
    <source>
        <strain evidence="6">MG17</strain>
    </source>
</reference>
<keyword evidence="2" id="KW-0234">DNA repair</keyword>
<dbReference type="Gene3D" id="4.10.860.10">
    <property type="entry name" value="UVR domain"/>
    <property type="match status" value="1"/>
</dbReference>
<dbReference type="InterPro" id="IPR036876">
    <property type="entry name" value="UVR_dom_sf"/>
</dbReference>
<dbReference type="AlphaFoldDB" id="A0A9X2HWB1"/>
<dbReference type="GO" id="GO:0009432">
    <property type="term" value="P:SOS response"/>
    <property type="evidence" value="ECO:0007669"/>
    <property type="project" value="UniProtKB-KW"/>
</dbReference>
<keyword evidence="3" id="KW-0227">DNA damage</keyword>
<proteinExistence type="predicted"/>
<gene>
    <name evidence="6" type="ORF">M9978_22610</name>
</gene>
<protein>
    <submittedName>
        <fullName evidence="6">UvrB/UvrC motif-containing protein</fullName>
    </submittedName>
</protein>
<dbReference type="PROSITE" id="PS50151">
    <property type="entry name" value="UVR"/>
    <property type="match status" value="1"/>
</dbReference>
<evidence type="ECO:0000256" key="3">
    <source>
        <dbReference type="ARBA" id="ARBA00023236"/>
    </source>
</evidence>
<evidence type="ECO:0000313" key="6">
    <source>
        <dbReference type="EMBL" id="MCP3733200.1"/>
    </source>
</evidence>